<feature type="domain" description="G-protein coupled receptors family 1 profile" evidence="10">
    <location>
        <begin position="30"/>
        <end position="294"/>
    </location>
</feature>
<dbReference type="Proteomes" id="UP001217089">
    <property type="component" value="Unassembled WGS sequence"/>
</dbReference>
<dbReference type="SUPFAM" id="SSF81321">
    <property type="entry name" value="Family A G protein-coupled receptor-like"/>
    <property type="match status" value="1"/>
</dbReference>
<dbReference type="PANTHER" id="PTHR45695:SF22">
    <property type="entry name" value="G-PROTEIN COUPLED RECEPTORS FAMILY 1 PROFILE DOMAIN-CONTAINING PROTEIN"/>
    <property type="match status" value="1"/>
</dbReference>
<comment type="subcellular location">
    <subcellularLocation>
        <location evidence="1">Membrane</location>
        <topology evidence="1">Multi-pass membrane protein</topology>
    </subcellularLocation>
</comment>
<evidence type="ECO:0000259" key="10">
    <source>
        <dbReference type="PROSITE" id="PS50262"/>
    </source>
</evidence>
<keyword evidence="4 8" id="KW-0297">G-protein coupled receptor</keyword>
<comment type="similarity">
    <text evidence="8">Belongs to the G-protein coupled receptor 1 family.</text>
</comment>
<evidence type="ECO:0000313" key="11">
    <source>
        <dbReference type="EMBL" id="KAJ8305628.1"/>
    </source>
</evidence>
<keyword evidence="5 9" id="KW-0472">Membrane</keyword>
<keyword evidence="3 9" id="KW-1133">Transmembrane helix</keyword>
<dbReference type="Gene3D" id="1.20.1070.10">
    <property type="entry name" value="Rhodopsin 7-helix transmembrane proteins"/>
    <property type="match status" value="1"/>
</dbReference>
<name>A0ABQ9EK39_TEGGR</name>
<dbReference type="CDD" id="cd14993">
    <property type="entry name" value="7tmA_CCKR-like"/>
    <property type="match status" value="1"/>
</dbReference>
<evidence type="ECO:0000256" key="5">
    <source>
        <dbReference type="ARBA" id="ARBA00023136"/>
    </source>
</evidence>
<feature type="transmembrane region" description="Helical" evidence="9">
    <location>
        <begin position="14"/>
        <end position="40"/>
    </location>
</feature>
<dbReference type="PROSITE" id="PS50262">
    <property type="entry name" value="G_PROTEIN_RECEP_F1_2"/>
    <property type="match status" value="1"/>
</dbReference>
<keyword evidence="12" id="KW-1185">Reference proteome</keyword>
<dbReference type="Pfam" id="PF00001">
    <property type="entry name" value="7tm_1"/>
    <property type="match status" value="1"/>
</dbReference>
<protein>
    <recommendedName>
        <fullName evidence="10">G-protein coupled receptors family 1 profile domain-containing protein</fullName>
    </recommendedName>
</protein>
<evidence type="ECO:0000256" key="6">
    <source>
        <dbReference type="ARBA" id="ARBA00023170"/>
    </source>
</evidence>
<keyword evidence="7 8" id="KW-0807">Transducer</keyword>
<evidence type="ECO:0000256" key="2">
    <source>
        <dbReference type="ARBA" id="ARBA00022692"/>
    </source>
</evidence>
<dbReference type="PRINTS" id="PR00237">
    <property type="entry name" value="GPCRRHODOPSN"/>
</dbReference>
<evidence type="ECO:0000256" key="9">
    <source>
        <dbReference type="SAM" id="Phobius"/>
    </source>
</evidence>
<evidence type="ECO:0000256" key="4">
    <source>
        <dbReference type="ARBA" id="ARBA00023040"/>
    </source>
</evidence>
<evidence type="ECO:0000256" key="3">
    <source>
        <dbReference type="ARBA" id="ARBA00022989"/>
    </source>
</evidence>
<feature type="transmembrane region" description="Helical" evidence="9">
    <location>
        <begin position="183"/>
        <end position="204"/>
    </location>
</feature>
<proteinExistence type="inferred from homology"/>
<evidence type="ECO:0000256" key="8">
    <source>
        <dbReference type="RuleBase" id="RU000688"/>
    </source>
</evidence>
<feature type="transmembrane region" description="Helical" evidence="9">
    <location>
        <begin position="235"/>
        <end position="256"/>
    </location>
</feature>
<accession>A0ABQ9EK39</accession>
<keyword evidence="2 8" id="KW-0812">Transmembrane</keyword>
<dbReference type="PROSITE" id="PS00237">
    <property type="entry name" value="G_PROTEIN_RECEP_F1_1"/>
    <property type="match status" value="1"/>
</dbReference>
<organism evidence="11 12">
    <name type="scientific">Tegillarca granosa</name>
    <name type="common">Malaysian cockle</name>
    <name type="synonym">Anadara granosa</name>
    <dbReference type="NCBI Taxonomy" id="220873"/>
    <lineage>
        <taxon>Eukaryota</taxon>
        <taxon>Metazoa</taxon>
        <taxon>Spiralia</taxon>
        <taxon>Lophotrochozoa</taxon>
        <taxon>Mollusca</taxon>
        <taxon>Bivalvia</taxon>
        <taxon>Autobranchia</taxon>
        <taxon>Pteriomorphia</taxon>
        <taxon>Arcoida</taxon>
        <taxon>Arcoidea</taxon>
        <taxon>Arcidae</taxon>
        <taxon>Tegillarca</taxon>
    </lineage>
</organism>
<dbReference type="InterPro" id="IPR017452">
    <property type="entry name" value="GPCR_Rhodpsn_7TM"/>
</dbReference>
<dbReference type="InterPro" id="IPR000276">
    <property type="entry name" value="GPCR_Rhodpsn"/>
</dbReference>
<reference evidence="11 12" key="1">
    <citation type="submission" date="2022-12" db="EMBL/GenBank/DDBJ databases">
        <title>Chromosome-level genome of Tegillarca granosa.</title>
        <authorList>
            <person name="Kim J."/>
        </authorList>
    </citation>
    <scope>NUCLEOTIDE SEQUENCE [LARGE SCALE GENOMIC DNA]</scope>
    <source>
        <strain evidence="11">Teg-2019</strain>
        <tissue evidence="11">Adductor muscle</tissue>
    </source>
</reference>
<evidence type="ECO:0000313" key="12">
    <source>
        <dbReference type="Proteomes" id="UP001217089"/>
    </source>
</evidence>
<dbReference type="EMBL" id="JARBDR010000813">
    <property type="protein sequence ID" value="KAJ8305628.1"/>
    <property type="molecule type" value="Genomic_DNA"/>
</dbReference>
<dbReference type="PANTHER" id="PTHR45695">
    <property type="entry name" value="LEUCOKININ RECEPTOR-RELATED"/>
    <property type="match status" value="1"/>
</dbReference>
<gene>
    <name evidence="11" type="ORF">KUTeg_016173</name>
</gene>
<sequence>MEDSFFSYNTPDKIVLICIYVVVFFLALLGNTLVLIMICFNKSVRRNVANYFLVNLAIADLLVALVCIPFTVAKHVYTLWVYGEFLCRTIEFMQGIYVEGSVLTMVCMSAERYLAIRHPMKMRRICSEKRIKQVIVLTWILAIISMCPLIIFIKLDTIDIGGLTISFCSEFWPSSNHRMAYDMFLVIAVYIIPGFFIVMLYTLIGCSLCKPDHYLQRASSCISNEVRVMASRRKLARMMVIISILFAVCWMPYFIITTSLNFRLEPQTKATMLSLYPFALLLGHSNCAQNPILYCCMHRGFHDFVTALLKCQCSRHGLKRTVSNAQKVLFVLKMSKILIV</sequence>
<feature type="transmembrane region" description="Helical" evidence="9">
    <location>
        <begin position="52"/>
        <end position="72"/>
    </location>
</feature>
<evidence type="ECO:0000256" key="7">
    <source>
        <dbReference type="ARBA" id="ARBA00023224"/>
    </source>
</evidence>
<feature type="transmembrane region" description="Helical" evidence="9">
    <location>
        <begin position="134"/>
        <end position="153"/>
    </location>
</feature>
<keyword evidence="6 8" id="KW-0675">Receptor</keyword>
<comment type="caution">
    <text evidence="11">The sequence shown here is derived from an EMBL/GenBank/DDBJ whole genome shotgun (WGS) entry which is preliminary data.</text>
</comment>
<feature type="transmembrane region" description="Helical" evidence="9">
    <location>
        <begin position="92"/>
        <end position="114"/>
    </location>
</feature>
<evidence type="ECO:0000256" key="1">
    <source>
        <dbReference type="ARBA" id="ARBA00004141"/>
    </source>
</evidence>